<dbReference type="Gene3D" id="2.40.10.340">
    <property type="entry name" value="Rod shape-determining protein MreC, domain 1"/>
    <property type="match status" value="1"/>
</dbReference>
<reference evidence="6" key="1">
    <citation type="submission" date="2019-06" db="EMBL/GenBank/DDBJ databases">
        <authorList>
            <person name="Murdoch R.W."/>
            <person name="Fathepure B."/>
        </authorList>
    </citation>
    <scope>NUCLEOTIDE SEQUENCE</scope>
</reference>
<evidence type="ECO:0000256" key="3">
    <source>
        <dbReference type="ARBA" id="ARBA00022960"/>
    </source>
</evidence>
<dbReference type="GO" id="GO:0005886">
    <property type="term" value="C:plasma membrane"/>
    <property type="evidence" value="ECO:0007669"/>
    <property type="project" value="TreeGrafter"/>
</dbReference>
<sequence>MTLDHREGYLQPVRYALTTAVYPVHVAAELPAEIGRFFSREFRSRRALVSEIERLQDKLLLSQARLQKLDALEVENIRLRKLLDSSYEVGESVLIAELMRVDFDPHTHLVRIDKGARDGLFAGQPVLDANGVVGQVDTVGPFTATVRLISDPSHAIPVQVNRNGVRAVAVGTGDLSALKLTNLPNNTDIRKGDLLLTSGLGGRFPSGYPVGRVSAVDKKPGRPFAEVTVKTAASLDRLQEVLLVRREGDVPQFAGGSAVPEEQAPGS</sequence>
<dbReference type="InterPro" id="IPR042177">
    <property type="entry name" value="Cell/Rod_1"/>
</dbReference>
<dbReference type="PANTHER" id="PTHR34138">
    <property type="entry name" value="CELL SHAPE-DETERMINING PROTEIN MREC"/>
    <property type="match status" value="1"/>
</dbReference>
<dbReference type="Pfam" id="PF04085">
    <property type="entry name" value="MreC"/>
    <property type="match status" value="1"/>
</dbReference>
<name>A0A5B8R5Q9_9ZZZZ</name>
<organism evidence="6">
    <name type="scientific">uncultured organism</name>
    <dbReference type="NCBI Taxonomy" id="155900"/>
    <lineage>
        <taxon>unclassified sequences</taxon>
        <taxon>environmental samples</taxon>
    </lineage>
</organism>
<keyword evidence="3" id="KW-0133">Cell shape</keyword>
<dbReference type="EMBL" id="MN079077">
    <property type="protein sequence ID" value="QEA03890.1"/>
    <property type="molecule type" value="Genomic_DNA"/>
</dbReference>
<evidence type="ECO:0000256" key="4">
    <source>
        <dbReference type="ARBA" id="ARBA00032089"/>
    </source>
</evidence>
<dbReference type="AlphaFoldDB" id="A0A5B8R5Q9"/>
<evidence type="ECO:0000256" key="2">
    <source>
        <dbReference type="ARBA" id="ARBA00013855"/>
    </source>
</evidence>
<evidence type="ECO:0000313" key="6">
    <source>
        <dbReference type="EMBL" id="QEA03890.1"/>
    </source>
</evidence>
<comment type="similarity">
    <text evidence="1">Belongs to the MreC family.</text>
</comment>
<dbReference type="NCBIfam" id="TIGR00219">
    <property type="entry name" value="mreC"/>
    <property type="match status" value="1"/>
</dbReference>
<evidence type="ECO:0000256" key="1">
    <source>
        <dbReference type="ARBA" id="ARBA00009369"/>
    </source>
</evidence>
<proteinExistence type="inferred from homology"/>
<evidence type="ECO:0000259" key="5">
    <source>
        <dbReference type="Pfam" id="PF04085"/>
    </source>
</evidence>
<dbReference type="PANTHER" id="PTHR34138:SF1">
    <property type="entry name" value="CELL SHAPE-DETERMINING PROTEIN MREC"/>
    <property type="match status" value="1"/>
</dbReference>
<accession>A0A5B8R5Q9</accession>
<dbReference type="PIRSF" id="PIRSF038471">
    <property type="entry name" value="MreC"/>
    <property type="match status" value="1"/>
</dbReference>
<protein>
    <recommendedName>
        <fullName evidence="2">Cell shape-determining protein MreC</fullName>
    </recommendedName>
    <alternativeName>
        <fullName evidence="4">Cell shape protein MreC</fullName>
    </alternativeName>
</protein>
<feature type="domain" description="Rod shape-determining protein MreC beta-barrel core" evidence="5">
    <location>
        <begin position="100"/>
        <end position="244"/>
    </location>
</feature>
<dbReference type="InterPro" id="IPR007221">
    <property type="entry name" value="MreC"/>
</dbReference>
<dbReference type="InterPro" id="IPR042175">
    <property type="entry name" value="Cell/Rod_MreC_2"/>
</dbReference>
<dbReference type="Gene3D" id="2.40.10.350">
    <property type="entry name" value="Rod shape-determining protein MreC, domain 2"/>
    <property type="match status" value="1"/>
</dbReference>
<gene>
    <name evidence="6" type="primary">mreC</name>
    <name evidence="6" type="ORF">KBTEX_00190</name>
</gene>
<dbReference type="InterPro" id="IPR055342">
    <property type="entry name" value="MreC_beta-barrel_core"/>
</dbReference>